<accession>A0AAV7ESM3</accession>
<comment type="caution">
    <text evidence="2">The sequence shown here is derived from an EMBL/GenBank/DDBJ whole genome shotgun (WGS) entry which is preliminary data.</text>
</comment>
<organism evidence="2 3">
    <name type="scientific">Aristolochia fimbriata</name>
    <name type="common">White veined hardy Dutchman's pipe vine</name>
    <dbReference type="NCBI Taxonomy" id="158543"/>
    <lineage>
        <taxon>Eukaryota</taxon>
        <taxon>Viridiplantae</taxon>
        <taxon>Streptophyta</taxon>
        <taxon>Embryophyta</taxon>
        <taxon>Tracheophyta</taxon>
        <taxon>Spermatophyta</taxon>
        <taxon>Magnoliopsida</taxon>
        <taxon>Magnoliidae</taxon>
        <taxon>Piperales</taxon>
        <taxon>Aristolochiaceae</taxon>
        <taxon>Aristolochia</taxon>
    </lineage>
</organism>
<dbReference type="Proteomes" id="UP000825729">
    <property type="component" value="Unassembled WGS sequence"/>
</dbReference>
<evidence type="ECO:0000313" key="2">
    <source>
        <dbReference type="EMBL" id="KAG9450662.1"/>
    </source>
</evidence>
<gene>
    <name evidence="2" type="ORF">H6P81_010627</name>
</gene>
<name>A0AAV7ESM3_ARIFI</name>
<sequence length="97" mass="10525">MTPESPRLRRPNPSHRTGTKQSPAGSTQLRPTQVCPSANWPFSSIQPAKPARVRFGRFDPIEPEASQSSLSQLESGLSQSESSPSQVDPVQIRAKSA</sequence>
<feature type="compositionally biased region" description="Low complexity" evidence="1">
    <location>
        <begin position="63"/>
        <end position="86"/>
    </location>
</feature>
<feature type="region of interest" description="Disordered" evidence="1">
    <location>
        <begin position="1"/>
        <end position="97"/>
    </location>
</feature>
<dbReference type="AlphaFoldDB" id="A0AAV7ESM3"/>
<evidence type="ECO:0000256" key="1">
    <source>
        <dbReference type="SAM" id="MobiDB-lite"/>
    </source>
</evidence>
<dbReference type="EMBL" id="JAINDJ010000004">
    <property type="protein sequence ID" value="KAG9450662.1"/>
    <property type="molecule type" value="Genomic_DNA"/>
</dbReference>
<evidence type="ECO:0000313" key="3">
    <source>
        <dbReference type="Proteomes" id="UP000825729"/>
    </source>
</evidence>
<feature type="compositionally biased region" description="Polar residues" evidence="1">
    <location>
        <begin position="14"/>
        <end position="46"/>
    </location>
</feature>
<keyword evidence="3" id="KW-1185">Reference proteome</keyword>
<protein>
    <submittedName>
        <fullName evidence="2">Uncharacterized protein</fullName>
    </submittedName>
</protein>
<proteinExistence type="predicted"/>
<reference evidence="2 3" key="1">
    <citation type="submission" date="2021-07" db="EMBL/GenBank/DDBJ databases">
        <title>The Aristolochia fimbriata genome: insights into angiosperm evolution, floral development and chemical biosynthesis.</title>
        <authorList>
            <person name="Jiao Y."/>
        </authorList>
    </citation>
    <scope>NUCLEOTIDE SEQUENCE [LARGE SCALE GENOMIC DNA]</scope>
    <source>
        <strain evidence="2">IBCAS-2021</strain>
        <tissue evidence="2">Leaf</tissue>
    </source>
</reference>